<name>U1HX67_ENDPU</name>
<evidence type="ECO:0008006" key="3">
    <source>
        <dbReference type="Google" id="ProtNLM"/>
    </source>
</evidence>
<dbReference type="eggNOG" id="ENOG502S6WK">
    <property type="taxonomic scope" value="Eukaryota"/>
</dbReference>
<dbReference type="Proteomes" id="UP000019373">
    <property type="component" value="Unassembled WGS sequence"/>
</dbReference>
<keyword evidence="2" id="KW-1185">Reference proteome</keyword>
<accession>U1HX67</accession>
<dbReference type="GeneID" id="19238871"/>
<dbReference type="SUPFAM" id="SSF53335">
    <property type="entry name" value="S-adenosyl-L-methionine-dependent methyltransferases"/>
    <property type="match status" value="1"/>
</dbReference>
<dbReference type="Pfam" id="PF13578">
    <property type="entry name" value="Methyltransf_24"/>
    <property type="match status" value="1"/>
</dbReference>
<sequence>MPLRGKKLHVLEVGSFEGASTTWILDNLMDHAESTMTVIDTFEGGMEHQAAENAQKYNMSTLESRFRANVAKCEHVNKLRVMKARSDNALLALRQESAHFDFVYVDASHVAIDVLHDAVVCWRMLNVHGVMVFDDFRWKGYMEDCYNPHVAILGFLRCAAPEIETRETESQMWVTKVPNRIPATPNPDPALYYWEKDKNSALE</sequence>
<reference evidence="2" key="1">
    <citation type="journal article" date="2014" name="BMC Genomics">
        <title>Genome characteristics reveal the impact of lichenization on lichen-forming fungus Endocarpon pusillum Hedwig (Verrucariales, Ascomycota).</title>
        <authorList>
            <person name="Wang Y.-Y."/>
            <person name="Liu B."/>
            <person name="Zhang X.-Y."/>
            <person name="Zhou Q.-M."/>
            <person name="Zhang T."/>
            <person name="Li H."/>
            <person name="Yu Y.-F."/>
            <person name="Zhang X.-L."/>
            <person name="Hao X.-Y."/>
            <person name="Wang M."/>
            <person name="Wang L."/>
            <person name="Wei J.-C."/>
        </authorList>
    </citation>
    <scope>NUCLEOTIDE SEQUENCE [LARGE SCALE GENOMIC DNA]</scope>
    <source>
        <strain evidence="2">Z07020 / HMAS-L-300199</strain>
    </source>
</reference>
<dbReference type="OrthoDB" id="2014201at2759"/>
<protein>
    <recommendedName>
        <fullName evidence="3">Methyltransferase domain-containing protein</fullName>
    </recommendedName>
</protein>
<organism evidence="1 2">
    <name type="scientific">Endocarpon pusillum (strain Z07020 / HMAS-L-300199)</name>
    <name type="common">Lichen-forming fungus</name>
    <dbReference type="NCBI Taxonomy" id="1263415"/>
    <lineage>
        <taxon>Eukaryota</taxon>
        <taxon>Fungi</taxon>
        <taxon>Dikarya</taxon>
        <taxon>Ascomycota</taxon>
        <taxon>Pezizomycotina</taxon>
        <taxon>Eurotiomycetes</taxon>
        <taxon>Chaetothyriomycetidae</taxon>
        <taxon>Verrucariales</taxon>
        <taxon>Verrucariaceae</taxon>
        <taxon>Endocarpon</taxon>
    </lineage>
</organism>
<dbReference type="RefSeq" id="XP_007800331.1">
    <property type="nucleotide sequence ID" value="XM_007802140.1"/>
</dbReference>
<evidence type="ECO:0000313" key="2">
    <source>
        <dbReference type="Proteomes" id="UP000019373"/>
    </source>
</evidence>
<dbReference type="Gene3D" id="3.40.50.150">
    <property type="entry name" value="Vaccinia Virus protein VP39"/>
    <property type="match status" value="1"/>
</dbReference>
<proteinExistence type="predicted"/>
<gene>
    <name evidence="1" type="ORF">EPUS_03834</name>
</gene>
<dbReference type="EMBL" id="KE720909">
    <property type="protein sequence ID" value="ERF74019.1"/>
    <property type="molecule type" value="Genomic_DNA"/>
</dbReference>
<dbReference type="HOGENOM" id="CLU_114230_0_0_1"/>
<evidence type="ECO:0000313" key="1">
    <source>
        <dbReference type="EMBL" id="ERF74019.1"/>
    </source>
</evidence>
<dbReference type="OMA" id="WILDNLM"/>
<dbReference type="AlphaFoldDB" id="U1HX67"/>
<dbReference type="InterPro" id="IPR029063">
    <property type="entry name" value="SAM-dependent_MTases_sf"/>
</dbReference>